<gene>
    <name evidence="1" type="ORF">KF707C_31450</name>
</gene>
<accession>A0AAD1FGU8</accession>
<dbReference type="Proteomes" id="UP000218554">
    <property type="component" value="Chromosome"/>
</dbReference>
<protein>
    <submittedName>
        <fullName evidence="1">Uncharacterized protein</fullName>
    </submittedName>
</protein>
<keyword evidence="2" id="KW-1185">Reference proteome</keyword>
<sequence length="96" mass="10985">MGRAQGRLRLGIRPGDTRWAAPDEDHDDGGQDACCYGVSAALVVRHAEGDHRNREVVRQQPIRFKTSARNLVKPIIRCYSYNQTLVFWHRAQRTIV</sequence>
<name>A0AAD1FGU8_METFU</name>
<evidence type="ECO:0000313" key="2">
    <source>
        <dbReference type="Proteomes" id="UP000218554"/>
    </source>
</evidence>
<proteinExistence type="predicted"/>
<dbReference type="KEGG" id="pfuw:KF707C_31450"/>
<organism evidence="1 2">
    <name type="scientific">Metapseudomonas furukawaii</name>
    <name type="common">Pseudomonas furukawaii</name>
    <dbReference type="NCBI Taxonomy" id="1149133"/>
    <lineage>
        <taxon>Bacteria</taxon>
        <taxon>Pseudomonadati</taxon>
        <taxon>Pseudomonadota</taxon>
        <taxon>Gammaproteobacteria</taxon>
        <taxon>Pseudomonadales</taxon>
        <taxon>Pseudomonadaceae</taxon>
        <taxon>Metapseudomonas</taxon>
    </lineage>
</organism>
<reference evidence="2" key="1">
    <citation type="submission" date="2015-05" db="EMBL/GenBank/DDBJ databases">
        <title>Draft genome sequencing of a biphenyl-degrading bacterium, Pseudomonas balearica KF707 (=NBRC110670).</title>
        <authorList>
            <person name="Kimura N."/>
            <person name="Hirose J."/>
            <person name="Watanabe T."/>
            <person name="Suenaga H."/>
            <person name="Fujihara H."/>
            <person name="Noguchi M."/>
            <person name="Hashimoto M."/>
            <person name="Shimodaira J."/>
            <person name="Tsuchikane K."/>
            <person name="Hosoyama A."/>
            <person name="Yamazoe A."/>
            <person name="Fujita N."/>
            <person name="Furukawa K."/>
        </authorList>
    </citation>
    <scope>NUCLEOTIDE SEQUENCE [LARGE SCALE GENOMIC DNA]</scope>
    <source>
        <strain evidence="2">DSM 10086 / NBRC 110670 / KF707</strain>
    </source>
</reference>
<dbReference type="AlphaFoldDB" id="A0AAD1FGU8"/>
<dbReference type="EMBL" id="AP014862">
    <property type="protein sequence ID" value="BAU74833.1"/>
    <property type="molecule type" value="Genomic_DNA"/>
</dbReference>
<reference evidence="1 2" key="2">
    <citation type="journal article" date="2017" name="Int. J. Syst. Evol. Microbiol.">
        <title>Pseudomonas furukawaii sp. nov., a polychlorinated biphenyl-degrading bacterium isolated from biphenyl-contaminated soil in Japan.</title>
        <authorList>
            <person name="Kimura N."/>
            <person name="Watanabe T."/>
            <person name="Suenaga H."/>
            <person name="Fujihara H."/>
            <person name="Futagami T."/>
            <person name="Goto M."/>
            <person name="Hanada S."/>
            <person name="Hirose J."/>
        </authorList>
    </citation>
    <scope>NUCLEOTIDE SEQUENCE [LARGE SCALE GENOMIC DNA]</scope>
    <source>
        <strain evidence="2">DSM 10086 / NBRC 110670 / KF707</strain>
    </source>
</reference>
<evidence type="ECO:0000313" key="1">
    <source>
        <dbReference type="EMBL" id="BAU74833.1"/>
    </source>
</evidence>